<sequence>MFIDKNDYPALGFKFKVTSNSSFISGLLFGFDPDESYFQSVSGIGANLSTMPVINAGLNNIQYQLPNGTKYTDLDLSRGLMKSNSPMSKWVMKSLTSDLVNSVSSIKTRTINVFLLEKNSNNEDEIVMSWTFFDCYPKGFEIGSFNSNKSEIAIESLKITYSHFSQNTGF</sequence>
<keyword evidence="2" id="KW-1185">Reference proteome</keyword>
<comment type="caution">
    <text evidence="1">The sequence shown here is derived from an EMBL/GenBank/DDBJ whole genome shotgun (WGS) entry which is preliminary data.</text>
</comment>
<evidence type="ECO:0000313" key="2">
    <source>
        <dbReference type="Proteomes" id="UP000599688"/>
    </source>
</evidence>
<accession>A0A916ZWD7</accession>
<dbReference type="NCBIfam" id="TIGR02241">
    <property type="entry name" value="conserved hypothetical phage tail region protein"/>
    <property type="match status" value="1"/>
</dbReference>
<dbReference type="InterPro" id="IPR011747">
    <property type="entry name" value="CHP02241"/>
</dbReference>
<dbReference type="Pfam" id="PF06841">
    <property type="entry name" value="Phage_T4_gp19"/>
    <property type="match status" value="1"/>
</dbReference>
<dbReference type="PANTHER" id="PTHR38009">
    <property type="entry name" value="CONSERVED HYPOTHETICAL PHAGE TAIL PROTEIN"/>
    <property type="match status" value="1"/>
</dbReference>
<reference evidence="1 2" key="1">
    <citation type="journal article" date="2014" name="Int. J. Syst. Evol. Microbiol.">
        <title>Complete genome sequence of Corynebacterium casei LMG S-19264T (=DSM 44701T), isolated from a smear-ripened cheese.</title>
        <authorList>
            <consortium name="US DOE Joint Genome Institute (JGI-PGF)"/>
            <person name="Walter F."/>
            <person name="Albersmeier A."/>
            <person name="Kalinowski J."/>
            <person name="Ruckert C."/>
        </authorList>
    </citation>
    <scope>NUCLEOTIDE SEQUENCE [LARGE SCALE GENOMIC DNA]</scope>
    <source>
        <strain evidence="1 2">CGMCC 1.12925</strain>
    </source>
</reference>
<evidence type="ECO:0008006" key="3">
    <source>
        <dbReference type="Google" id="ProtNLM"/>
    </source>
</evidence>
<evidence type="ECO:0000313" key="1">
    <source>
        <dbReference type="EMBL" id="GGE16892.1"/>
    </source>
</evidence>
<proteinExistence type="predicted"/>
<dbReference type="RefSeq" id="WP_188406477.1">
    <property type="nucleotide sequence ID" value="NZ_BMGL01000009.1"/>
</dbReference>
<dbReference type="EMBL" id="BMGL01000009">
    <property type="protein sequence ID" value="GGE16892.1"/>
    <property type="molecule type" value="Genomic_DNA"/>
</dbReference>
<protein>
    <recommendedName>
        <fullName evidence="3">Phage tail protein</fullName>
    </recommendedName>
</protein>
<dbReference type="PANTHER" id="PTHR38009:SF1">
    <property type="entry name" value="CONSERVED HYPOTHETICAL PHAGE TAIL PROTEIN"/>
    <property type="match status" value="1"/>
</dbReference>
<name>A0A916ZWD7_9FLAO</name>
<dbReference type="GO" id="GO:0005198">
    <property type="term" value="F:structural molecule activity"/>
    <property type="evidence" value="ECO:0007669"/>
    <property type="project" value="InterPro"/>
</dbReference>
<dbReference type="InterPro" id="IPR010667">
    <property type="entry name" value="Phage_T4_Gp19"/>
</dbReference>
<organism evidence="1 2">
    <name type="scientific">Psychroflexus salis</name>
    <dbReference type="NCBI Taxonomy" id="1526574"/>
    <lineage>
        <taxon>Bacteria</taxon>
        <taxon>Pseudomonadati</taxon>
        <taxon>Bacteroidota</taxon>
        <taxon>Flavobacteriia</taxon>
        <taxon>Flavobacteriales</taxon>
        <taxon>Flavobacteriaceae</taxon>
        <taxon>Psychroflexus</taxon>
    </lineage>
</organism>
<dbReference type="AlphaFoldDB" id="A0A916ZWD7"/>
<dbReference type="Proteomes" id="UP000599688">
    <property type="component" value="Unassembled WGS sequence"/>
</dbReference>
<gene>
    <name evidence="1" type="ORF">GCM10010831_17720</name>
</gene>